<reference evidence="2 3" key="1">
    <citation type="submission" date="2018-04" db="EMBL/GenBank/DDBJ databases">
        <title>Genomic Encyclopedia of Type Strains, Phase IV (KMG-IV): sequencing the most valuable type-strain genomes for metagenomic binning, comparative biology and taxonomic classification.</title>
        <authorList>
            <person name="Goeker M."/>
        </authorList>
    </citation>
    <scope>NUCLEOTIDE SEQUENCE [LARGE SCALE GENOMIC DNA]</scope>
    <source>
        <strain evidence="2 3">DSM 28795</strain>
    </source>
</reference>
<organism evidence="2 3">
    <name type="scientific">Convivina intestini</name>
    <dbReference type="NCBI Taxonomy" id="1505726"/>
    <lineage>
        <taxon>Bacteria</taxon>
        <taxon>Bacillati</taxon>
        <taxon>Bacillota</taxon>
        <taxon>Bacilli</taxon>
        <taxon>Lactobacillales</taxon>
        <taxon>Lactobacillaceae</taxon>
        <taxon>Convivina</taxon>
    </lineage>
</organism>
<sequence>MSFNVTVDPNNVLGTSVEEAGKYNVRVLPTSEAKQTSTGKEMAVLNYEVTDGDYTGGQIRYDNIVWDESDADSMKRSQKSFNTLLVAAGVDAGVQVNSIDQFVKGMIGKEMSLTVDWREWNGNINLNVKAHNPKLPDGSEPNGVTRDMYASKNGIEQANGNSVNSTTSHQQAKQTGFNPFSGSQVNISDDDLPF</sequence>
<accession>A0A2U1D336</accession>
<dbReference type="RefSeq" id="WP_089940497.1">
    <property type="nucleotide sequence ID" value="NZ_CAKOEX010000018.1"/>
</dbReference>
<evidence type="ECO:0000313" key="2">
    <source>
        <dbReference type="EMBL" id="PVY82085.1"/>
    </source>
</evidence>
<dbReference type="Proteomes" id="UP000245433">
    <property type="component" value="Unassembled WGS sequence"/>
</dbReference>
<dbReference type="AlphaFoldDB" id="A0A2U1D336"/>
<protein>
    <submittedName>
        <fullName evidence="2">Uncharacterized protein DUF669</fullName>
    </submittedName>
</protein>
<name>A0A2U1D336_9LACO</name>
<comment type="caution">
    <text evidence="2">The sequence shown here is derived from an EMBL/GenBank/DDBJ whole genome shotgun (WGS) entry which is preliminary data.</text>
</comment>
<dbReference type="InterPro" id="IPR007731">
    <property type="entry name" value="DUF669"/>
</dbReference>
<dbReference type="OrthoDB" id="2187325at2"/>
<evidence type="ECO:0000256" key="1">
    <source>
        <dbReference type="SAM" id="MobiDB-lite"/>
    </source>
</evidence>
<feature type="region of interest" description="Disordered" evidence="1">
    <location>
        <begin position="131"/>
        <end position="194"/>
    </location>
</feature>
<dbReference type="EMBL" id="QEKT01000019">
    <property type="protein sequence ID" value="PVY82085.1"/>
    <property type="molecule type" value="Genomic_DNA"/>
</dbReference>
<dbReference type="Pfam" id="PF05037">
    <property type="entry name" value="DUF669"/>
    <property type="match status" value="1"/>
</dbReference>
<gene>
    <name evidence="2" type="ORF">C7384_1194</name>
</gene>
<keyword evidence="3" id="KW-1185">Reference proteome</keyword>
<feature type="compositionally biased region" description="Polar residues" evidence="1">
    <location>
        <begin position="154"/>
        <end position="187"/>
    </location>
</feature>
<proteinExistence type="predicted"/>
<evidence type="ECO:0000313" key="3">
    <source>
        <dbReference type="Proteomes" id="UP000245433"/>
    </source>
</evidence>